<feature type="domain" description="WRKY" evidence="7">
    <location>
        <begin position="91"/>
        <end position="118"/>
    </location>
</feature>
<feature type="region of interest" description="Disordered" evidence="6">
    <location>
        <begin position="56"/>
        <end position="77"/>
    </location>
</feature>
<dbReference type="GO" id="GO:0005634">
    <property type="term" value="C:nucleus"/>
    <property type="evidence" value="ECO:0007669"/>
    <property type="project" value="UniProtKB-SubCell"/>
</dbReference>
<evidence type="ECO:0000313" key="9">
    <source>
        <dbReference type="Proteomes" id="UP000836841"/>
    </source>
</evidence>
<dbReference type="EMBL" id="CAJVSB020000658">
    <property type="protein sequence ID" value="CAH2057291.1"/>
    <property type="molecule type" value="Genomic_DNA"/>
</dbReference>
<evidence type="ECO:0000313" key="8">
    <source>
        <dbReference type="EMBL" id="CAH2057291.1"/>
    </source>
</evidence>
<keyword evidence="3" id="KW-0238">DNA-binding</keyword>
<keyword evidence="5" id="KW-0539">Nucleus</keyword>
<accession>A0AAU9S6G0</accession>
<dbReference type="InterPro" id="IPR044810">
    <property type="entry name" value="WRKY_plant"/>
</dbReference>
<gene>
    <name evidence="8" type="ORF">TAV2_LOCUS12132</name>
</gene>
<evidence type="ECO:0000259" key="7">
    <source>
        <dbReference type="PROSITE" id="PS50811"/>
    </source>
</evidence>
<sequence length="148" mass="16449">MADHAMPFHQAPSSSISLSSTMKISSPSTANDLYANRALTGFFGLKVEDQSQARNIGNGGSFGVPGNGDKTGGKKGKKKIRFPRFAFRTTTQVDILDDGYRWRKYGQKAVKNNKFPRSVRTLFIYIFIMCERNPDLVCVFSALKITNT</sequence>
<evidence type="ECO:0000256" key="2">
    <source>
        <dbReference type="ARBA" id="ARBA00023015"/>
    </source>
</evidence>
<protein>
    <recommendedName>
        <fullName evidence="7">WRKY domain-containing protein</fullName>
    </recommendedName>
</protein>
<dbReference type="Gene3D" id="2.20.25.80">
    <property type="entry name" value="WRKY domain"/>
    <property type="match status" value="1"/>
</dbReference>
<dbReference type="GO" id="GO:0003700">
    <property type="term" value="F:DNA-binding transcription factor activity"/>
    <property type="evidence" value="ECO:0007669"/>
    <property type="project" value="InterPro"/>
</dbReference>
<reference evidence="8 9" key="1">
    <citation type="submission" date="2022-03" db="EMBL/GenBank/DDBJ databases">
        <authorList>
            <person name="Nunn A."/>
            <person name="Chopra R."/>
            <person name="Nunn A."/>
            <person name="Contreras Garrido A."/>
        </authorList>
    </citation>
    <scope>NUCLEOTIDE SEQUENCE [LARGE SCALE GENOMIC DNA]</scope>
</reference>
<keyword evidence="4" id="KW-0804">Transcription</keyword>
<keyword evidence="2" id="KW-0805">Transcription regulation</keyword>
<evidence type="ECO:0000256" key="3">
    <source>
        <dbReference type="ARBA" id="ARBA00023125"/>
    </source>
</evidence>
<dbReference type="InterPro" id="IPR036576">
    <property type="entry name" value="WRKY_dom_sf"/>
</dbReference>
<feature type="region of interest" description="Disordered" evidence="6">
    <location>
        <begin position="1"/>
        <end position="22"/>
    </location>
</feature>
<dbReference type="PANTHER" id="PTHR31221:SF83">
    <property type="entry name" value="WRKY TRANSCRIPTION FACTOR 75-RELATED"/>
    <property type="match status" value="1"/>
</dbReference>
<dbReference type="Proteomes" id="UP000836841">
    <property type="component" value="Unassembled WGS sequence"/>
</dbReference>
<feature type="compositionally biased region" description="Low complexity" evidence="6">
    <location>
        <begin position="12"/>
        <end position="22"/>
    </location>
</feature>
<dbReference type="GO" id="GO:0043565">
    <property type="term" value="F:sequence-specific DNA binding"/>
    <property type="evidence" value="ECO:0007669"/>
    <property type="project" value="InterPro"/>
</dbReference>
<proteinExistence type="predicted"/>
<evidence type="ECO:0000256" key="4">
    <source>
        <dbReference type="ARBA" id="ARBA00023163"/>
    </source>
</evidence>
<organism evidence="8 9">
    <name type="scientific">Thlaspi arvense</name>
    <name type="common">Field penny-cress</name>
    <dbReference type="NCBI Taxonomy" id="13288"/>
    <lineage>
        <taxon>Eukaryota</taxon>
        <taxon>Viridiplantae</taxon>
        <taxon>Streptophyta</taxon>
        <taxon>Embryophyta</taxon>
        <taxon>Tracheophyta</taxon>
        <taxon>Spermatophyta</taxon>
        <taxon>Magnoliopsida</taxon>
        <taxon>eudicotyledons</taxon>
        <taxon>Gunneridae</taxon>
        <taxon>Pentapetalae</taxon>
        <taxon>rosids</taxon>
        <taxon>malvids</taxon>
        <taxon>Brassicales</taxon>
        <taxon>Brassicaceae</taxon>
        <taxon>Thlaspideae</taxon>
        <taxon>Thlaspi</taxon>
    </lineage>
</organism>
<evidence type="ECO:0000256" key="1">
    <source>
        <dbReference type="ARBA" id="ARBA00004123"/>
    </source>
</evidence>
<comment type="caution">
    <text evidence="8">The sequence shown here is derived from an EMBL/GenBank/DDBJ whole genome shotgun (WGS) entry which is preliminary data.</text>
</comment>
<keyword evidence="9" id="KW-1185">Reference proteome</keyword>
<dbReference type="AlphaFoldDB" id="A0AAU9S6G0"/>
<evidence type="ECO:0000256" key="6">
    <source>
        <dbReference type="SAM" id="MobiDB-lite"/>
    </source>
</evidence>
<dbReference type="PROSITE" id="PS50811">
    <property type="entry name" value="WRKY"/>
    <property type="match status" value="1"/>
</dbReference>
<dbReference type="Pfam" id="PF03106">
    <property type="entry name" value="WRKY"/>
    <property type="match status" value="1"/>
</dbReference>
<dbReference type="SMART" id="SM00774">
    <property type="entry name" value="WRKY"/>
    <property type="match status" value="1"/>
</dbReference>
<comment type="subcellular location">
    <subcellularLocation>
        <location evidence="1">Nucleus</location>
    </subcellularLocation>
</comment>
<feature type="compositionally biased region" description="Gly residues" evidence="6">
    <location>
        <begin position="57"/>
        <end position="70"/>
    </location>
</feature>
<dbReference type="SUPFAM" id="SSF118290">
    <property type="entry name" value="WRKY DNA-binding domain"/>
    <property type="match status" value="1"/>
</dbReference>
<evidence type="ECO:0000256" key="5">
    <source>
        <dbReference type="ARBA" id="ARBA00023242"/>
    </source>
</evidence>
<dbReference type="InterPro" id="IPR003657">
    <property type="entry name" value="WRKY_dom"/>
</dbReference>
<name>A0AAU9S6G0_THLAR</name>
<dbReference type="PANTHER" id="PTHR31221">
    <property type="entry name" value="WRKY TRANSCRIPTION FACTOR PROTEIN 1-RELATED"/>
    <property type="match status" value="1"/>
</dbReference>